<dbReference type="Pfam" id="PF21317">
    <property type="entry name" value="BetaGal_ABD_1"/>
    <property type="match status" value="1"/>
</dbReference>
<protein>
    <recommendedName>
        <fullName evidence="1">Beta-galactosidase 1-like first all-beta domain-containing protein</fullName>
    </recommendedName>
</protein>
<keyword evidence="3" id="KW-1185">Reference proteome</keyword>
<gene>
    <name evidence="2" type="ORF">XENORESO_000497</name>
</gene>
<feature type="non-terminal residue" evidence="2">
    <location>
        <position position="1"/>
    </location>
</feature>
<name>A0ABV0WWE4_9TELE</name>
<reference evidence="2 3" key="1">
    <citation type="submission" date="2021-06" db="EMBL/GenBank/DDBJ databases">
        <authorList>
            <person name="Palmer J.M."/>
        </authorList>
    </citation>
    <scope>NUCLEOTIDE SEQUENCE [LARGE SCALE GENOMIC DNA]</scope>
    <source>
        <strain evidence="2 3">XR_2019</strain>
        <tissue evidence="2">Muscle</tissue>
    </source>
</reference>
<dbReference type="Proteomes" id="UP001444071">
    <property type="component" value="Unassembled WGS sequence"/>
</dbReference>
<evidence type="ECO:0000259" key="1">
    <source>
        <dbReference type="Pfam" id="PF21317"/>
    </source>
</evidence>
<evidence type="ECO:0000313" key="2">
    <source>
        <dbReference type="EMBL" id="MEQ2273163.1"/>
    </source>
</evidence>
<dbReference type="EMBL" id="JAHRIM010071144">
    <property type="protein sequence ID" value="MEQ2273163.1"/>
    <property type="molecule type" value="Genomic_DNA"/>
</dbReference>
<feature type="domain" description="Beta-galactosidase 1-like first all-beta" evidence="1">
    <location>
        <begin position="3"/>
        <end position="47"/>
    </location>
</feature>
<dbReference type="Gene3D" id="2.60.120.260">
    <property type="entry name" value="Galactose-binding domain-like"/>
    <property type="match status" value="2"/>
</dbReference>
<accession>A0ABV0WWE4</accession>
<evidence type="ECO:0000313" key="3">
    <source>
        <dbReference type="Proteomes" id="UP001444071"/>
    </source>
</evidence>
<dbReference type="InterPro" id="IPR048912">
    <property type="entry name" value="BetaGal1-like_ABD1"/>
</dbReference>
<organism evidence="2 3">
    <name type="scientific">Xenotaenia resolanae</name>
    <dbReference type="NCBI Taxonomy" id="208358"/>
    <lineage>
        <taxon>Eukaryota</taxon>
        <taxon>Metazoa</taxon>
        <taxon>Chordata</taxon>
        <taxon>Craniata</taxon>
        <taxon>Vertebrata</taxon>
        <taxon>Euteleostomi</taxon>
        <taxon>Actinopterygii</taxon>
        <taxon>Neopterygii</taxon>
        <taxon>Teleostei</taxon>
        <taxon>Neoteleostei</taxon>
        <taxon>Acanthomorphata</taxon>
        <taxon>Ovalentaria</taxon>
        <taxon>Atherinomorphae</taxon>
        <taxon>Cyprinodontiformes</taxon>
        <taxon>Goodeidae</taxon>
        <taxon>Xenotaenia</taxon>
    </lineage>
</organism>
<sequence>GKRTLAVLVENCGRVNYGKALNNQRKGIVGDIVLNHTPLRGFNIFCLDLKPSFIKRLSSSGQWKTNFQSLPVPGFFQAKLVVDGPPKDTFIKLPVNMAIY</sequence>
<proteinExistence type="predicted"/>
<comment type="caution">
    <text evidence="2">The sequence shown here is derived from an EMBL/GenBank/DDBJ whole genome shotgun (WGS) entry which is preliminary data.</text>
</comment>